<sequence length="70" mass="7700">MTRQQSEKMKAYEEKAKELVSLTLNVCEEQLMQPVEPTPLQGDALASAAMSVRESVNTFIAVSRLSAGEK</sequence>
<protein>
    <submittedName>
        <fullName evidence="1">Uncharacterized protein</fullName>
    </submittedName>
</protein>
<proteinExistence type="predicted"/>
<evidence type="ECO:0000313" key="1">
    <source>
        <dbReference type="EMBL" id="SBW00911.1"/>
    </source>
</evidence>
<dbReference type="AlphaFoldDB" id="A0A212JND9"/>
<organism evidence="1">
    <name type="scientific">uncultured delta proteobacterium</name>
    <dbReference type="NCBI Taxonomy" id="34034"/>
    <lineage>
        <taxon>Bacteria</taxon>
        <taxon>Deltaproteobacteria</taxon>
        <taxon>environmental samples</taxon>
    </lineage>
</organism>
<gene>
    <name evidence="1" type="ORF">KL86DPRO_11864</name>
</gene>
<accession>A0A212JND9</accession>
<reference evidence="1" key="1">
    <citation type="submission" date="2016-04" db="EMBL/GenBank/DDBJ databases">
        <authorList>
            <person name="Evans L.H."/>
            <person name="Alamgir A."/>
            <person name="Owens N."/>
            <person name="Weber N.D."/>
            <person name="Virtaneva K."/>
            <person name="Barbian K."/>
            <person name="Babar A."/>
            <person name="Rosenke K."/>
        </authorList>
    </citation>
    <scope>NUCLEOTIDE SEQUENCE</scope>
    <source>
        <strain evidence="1">86</strain>
    </source>
</reference>
<dbReference type="EMBL" id="FLUQ01000001">
    <property type="protein sequence ID" value="SBW00911.1"/>
    <property type="molecule type" value="Genomic_DNA"/>
</dbReference>
<name>A0A212JND9_9DELT</name>